<dbReference type="AlphaFoldDB" id="A0ABD7MJ58"/>
<dbReference type="CDD" id="cd00085">
    <property type="entry name" value="HNHc"/>
    <property type="match status" value="1"/>
</dbReference>
<evidence type="ECO:0000313" key="2">
    <source>
        <dbReference type="Proteomes" id="UP000187717"/>
    </source>
</evidence>
<dbReference type="EMBL" id="FTXV01000083">
    <property type="protein sequence ID" value="SJD92814.1"/>
    <property type="molecule type" value="Genomic_DNA"/>
</dbReference>
<dbReference type="InterPro" id="IPR003615">
    <property type="entry name" value="HNH_nuc"/>
</dbReference>
<dbReference type="Proteomes" id="UP000187717">
    <property type="component" value="Unassembled WGS sequence"/>
</dbReference>
<organism evidence="1 2">
    <name type="scientific">Shigella sonnei</name>
    <dbReference type="NCBI Taxonomy" id="624"/>
    <lineage>
        <taxon>Bacteria</taxon>
        <taxon>Pseudomonadati</taxon>
        <taxon>Pseudomonadota</taxon>
        <taxon>Gammaproteobacteria</taxon>
        <taxon>Enterobacterales</taxon>
        <taxon>Enterobacteriaceae</taxon>
        <taxon>Shigella</taxon>
    </lineage>
</organism>
<dbReference type="RefSeq" id="WP_001278181.1">
    <property type="nucleotide sequence ID" value="NZ_CP026802.1"/>
</dbReference>
<gene>
    <name evidence="1" type="ORF">SAMEA3356023_02901</name>
</gene>
<protein>
    <recommendedName>
        <fullName evidence="3">HNH endonuclease</fullName>
    </recommendedName>
</protein>
<sequence length="264" mass="30038">MSDAITTAAIKKLYGLSAGQCNICRTSLFKEQVHIGQMAHVIAKSPKGPRGDDLLANDNSYENLILLCANDHILVDRDPFTYTVEKLHQIKSEHEAYIQGATDNTLFSDKKRQSDVDFLNAYFHFTPFARVRSLVETLPNSFHINLLIFGDQFDSILRDFPASYPLNDKLLHGHFQSFIDSYKNIDFIISGHLPISDNRNIQVFGGANHNLLCHFNYDELPSDKALIIEQDLISHKISLLNAYEGLINYLRAYYPEVEIYSPIL</sequence>
<proteinExistence type="predicted"/>
<name>A0ABD7MJ58_SHISO</name>
<comment type="caution">
    <text evidence="1">The sequence shown here is derived from an EMBL/GenBank/DDBJ whole genome shotgun (WGS) entry which is preliminary data.</text>
</comment>
<dbReference type="GeneID" id="93775994"/>
<reference evidence="1 2" key="1">
    <citation type="submission" date="2017-01" db="EMBL/GenBank/DDBJ databases">
        <authorList>
            <consortium name="Pathogen Informatics"/>
        </authorList>
    </citation>
    <scope>NUCLEOTIDE SEQUENCE [LARGE SCALE GENOMIC DNA]</scope>
    <source>
        <strain evidence="1 2">3626STDY6095480</strain>
    </source>
</reference>
<accession>A0ABD7MJ58</accession>
<evidence type="ECO:0000313" key="1">
    <source>
        <dbReference type="EMBL" id="SJD92814.1"/>
    </source>
</evidence>
<evidence type="ECO:0008006" key="3">
    <source>
        <dbReference type="Google" id="ProtNLM"/>
    </source>
</evidence>